<accession>A0A2R4WQJ9</accession>
<gene>
    <name evidence="1" type="ORF">DA075_25380</name>
</gene>
<dbReference type="InterPro" id="IPR027417">
    <property type="entry name" value="P-loop_NTPase"/>
</dbReference>
<dbReference type="InterPro" id="IPR050445">
    <property type="entry name" value="Bact_polysacc_biosynth/exp"/>
</dbReference>
<evidence type="ECO:0008006" key="3">
    <source>
        <dbReference type="Google" id="ProtNLM"/>
    </source>
</evidence>
<keyword evidence="2" id="KW-1185">Reference proteome</keyword>
<evidence type="ECO:0000313" key="1">
    <source>
        <dbReference type="EMBL" id="AWB23811.1"/>
    </source>
</evidence>
<name>A0A2R4WQJ9_9HYPH</name>
<dbReference type="Gene3D" id="3.40.50.300">
    <property type="entry name" value="P-loop containing nucleotide triphosphate hydrolases"/>
    <property type="match status" value="1"/>
</dbReference>
<evidence type="ECO:0000313" key="2">
    <source>
        <dbReference type="Proteomes" id="UP000244755"/>
    </source>
</evidence>
<sequence>MSDLHSLFGGLSLALFSQMAEHGSSGRCLPYPFTAAVGSARRGEGRTFVAEGLALHAASLSPHRMMLVDGNSARSHLTGRYGGQGEPGLFDFLRGSDAVPRLLTSPLPNLSIVGSGNLPDPTLLYRQDGLKRFLTWAGERANAIIIDMPSFETDALPIVAAVDRVLLVVDATTTSRQAAKAALARIPKSKSWGVVLNRCPSHGLAAVT</sequence>
<dbReference type="OrthoDB" id="9775724at2"/>
<dbReference type="RefSeq" id="WP_099955588.1">
    <property type="nucleotide sequence ID" value="NZ_CP028843.1"/>
</dbReference>
<reference evidence="1 2" key="1">
    <citation type="submission" date="2018-04" db="EMBL/GenBank/DDBJ databases">
        <title>Methylobacterium sp. PR1016A genome.</title>
        <authorList>
            <person name="Park W."/>
        </authorList>
    </citation>
    <scope>NUCLEOTIDE SEQUENCE [LARGE SCALE GENOMIC DNA]</scope>
    <source>
        <strain evidence="1 2">PR1016A</strain>
    </source>
</reference>
<organism evidence="1 2">
    <name type="scientific">Methylobacterium currus</name>
    <dbReference type="NCBI Taxonomy" id="2051553"/>
    <lineage>
        <taxon>Bacteria</taxon>
        <taxon>Pseudomonadati</taxon>
        <taxon>Pseudomonadota</taxon>
        <taxon>Alphaproteobacteria</taxon>
        <taxon>Hyphomicrobiales</taxon>
        <taxon>Methylobacteriaceae</taxon>
        <taxon>Methylobacterium</taxon>
    </lineage>
</organism>
<dbReference type="PANTHER" id="PTHR32309">
    <property type="entry name" value="TYROSINE-PROTEIN KINASE"/>
    <property type="match status" value="1"/>
</dbReference>
<dbReference type="AlphaFoldDB" id="A0A2R4WQJ9"/>
<proteinExistence type="predicted"/>
<dbReference type="Proteomes" id="UP000244755">
    <property type="component" value="Chromosome 1"/>
</dbReference>
<dbReference type="SUPFAM" id="SSF52540">
    <property type="entry name" value="P-loop containing nucleoside triphosphate hydrolases"/>
    <property type="match status" value="1"/>
</dbReference>
<dbReference type="KEGG" id="mee:DA075_25380"/>
<dbReference type="EMBL" id="CP028843">
    <property type="protein sequence ID" value="AWB23811.1"/>
    <property type="molecule type" value="Genomic_DNA"/>
</dbReference>
<dbReference type="PANTHER" id="PTHR32309:SF13">
    <property type="entry name" value="FERRIC ENTEROBACTIN TRANSPORT PROTEIN FEPE"/>
    <property type="match status" value="1"/>
</dbReference>
<protein>
    <recommendedName>
        <fullName evidence="3">CpsD/CapB family tyrosine-protein kinase</fullName>
    </recommendedName>
</protein>
<dbReference type="GO" id="GO:0004713">
    <property type="term" value="F:protein tyrosine kinase activity"/>
    <property type="evidence" value="ECO:0007669"/>
    <property type="project" value="TreeGrafter"/>
</dbReference>
<dbReference type="GO" id="GO:0005886">
    <property type="term" value="C:plasma membrane"/>
    <property type="evidence" value="ECO:0007669"/>
    <property type="project" value="TreeGrafter"/>
</dbReference>